<evidence type="ECO:0000313" key="3">
    <source>
        <dbReference type="Proteomes" id="UP001234787"/>
    </source>
</evidence>
<gene>
    <name evidence="1" type="ORF">SUGI_1499770</name>
    <name evidence="2" type="ORF">SUGI_1522710</name>
</gene>
<dbReference type="Proteomes" id="UP001234787">
    <property type="component" value="Unassembled WGS sequence"/>
</dbReference>
<proteinExistence type="predicted"/>
<organism evidence="1 3">
    <name type="scientific">Cryptomeria japonica</name>
    <name type="common">Japanese cedar</name>
    <name type="synonym">Cupressus japonica</name>
    <dbReference type="NCBI Taxonomy" id="3369"/>
    <lineage>
        <taxon>Eukaryota</taxon>
        <taxon>Viridiplantae</taxon>
        <taxon>Streptophyta</taxon>
        <taxon>Embryophyta</taxon>
        <taxon>Tracheophyta</taxon>
        <taxon>Spermatophyta</taxon>
        <taxon>Pinopsida</taxon>
        <taxon>Pinidae</taxon>
        <taxon>Conifers II</taxon>
        <taxon>Cupressales</taxon>
        <taxon>Cupressaceae</taxon>
        <taxon>Cryptomeria</taxon>
    </lineage>
</organism>
<dbReference type="EMBL" id="BSEH01000780">
    <property type="protein sequence ID" value="GLJ59253.1"/>
    <property type="molecule type" value="Genomic_DNA"/>
</dbReference>
<reference evidence="1" key="1">
    <citation type="submission" date="2022-12" db="EMBL/GenBank/DDBJ databases">
        <title>Chromosome-Level Genome Assembly of Japanese Cedar (Cryptomeriajaponica D. Don).</title>
        <authorList>
            <person name="Fujino T."/>
            <person name="Yamaguchi K."/>
            <person name="Yokoyama T."/>
            <person name="Hamanaka T."/>
            <person name="Harazono Y."/>
            <person name="Kamada H."/>
            <person name="Kobayashi W."/>
            <person name="Ujino-Ihara T."/>
            <person name="Uchiyama K."/>
            <person name="Matsumoto A."/>
            <person name="Izuno A."/>
            <person name="Tsumura Y."/>
            <person name="Toyoda A."/>
            <person name="Shigenobu S."/>
            <person name="Moriguchi Y."/>
            <person name="Ueno S."/>
            <person name="Kasahara M."/>
        </authorList>
    </citation>
    <scope>NUCLEOTIDE SEQUENCE</scope>
</reference>
<evidence type="ECO:0000313" key="2">
    <source>
        <dbReference type="EMBL" id="GLJ59776.1"/>
    </source>
</evidence>
<protein>
    <submittedName>
        <fullName evidence="1">Uncharacterized protein</fullName>
    </submittedName>
</protein>
<name>A0AAD3NU34_CRYJA</name>
<dbReference type="AlphaFoldDB" id="A0AAD3NU34"/>
<accession>A0AAD3NU34</accession>
<evidence type="ECO:0000313" key="1">
    <source>
        <dbReference type="EMBL" id="GLJ59253.1"/>
    </source>
</evidence>
<sequence>MRPCLPHPPPYHSIGPYYSKGDFMFQEVRFGSGQHLQRLATNAGNPIDLPNRTLLRSCYVRIDKQIGEPVLSSLHSGNGTIGIGICQQGGPTPS</sequence>
<keyword evidence="3" id="KW-1185">Reference proteome</keyword>
<comment type="caution">
    <text evidence="1">The sequence shown here is derived from an EMBL/GenBank/DDBJ whole genome shotgun (WGS) entry which is preliminary data.</text>
</comment>
<dbReference type="EMBL" id="BSEH01001459">
    <property type="protein sequence ID" value="GLJ59776.1"/>
    <property type="molecule type" value="Genomic_DNA"/>
</dbReference>